<dbReference type="GO" id="GO:0005886">
    <property type="term" value="C:plasma membrane"/>
    <property type="evidence" value="ECO:0007669"/>
    <property type="project" value="UniProtKB-SubCell"/>
</dbReference>
<feature type="transmembrane region" description="Helical" evidence="6">
    <location>
        <begin position="191"/>
        <end position="209"/>
    </location>
</feature>
<dbReference type="Pfam" id="PF02690">
    <property type="entry name" value="Na_Pi_cotrans"/>
    <property type="match status" value="2"/>
</dbReference>
<dbReference type="STRING" id="64969.SAMN02745127_02180"/>
<accession>A0A1T4R5I8</accession>
<reference evidence="7 8" key="1">
    <citation type="submission" date="2017-01" db="EMBL/GenBank/DDBJ databases">
        <title>Genome Sequencing of a Marine Spirillum, Oceanospirillum multiglobuliferum ATCC 33336, from Japan.</title>
        <authorList>
            <person name="Carney J.G."/>
            <person name="Trachtenberg A.M."/>
            <person name="Rheaume B.A."/>
            <person name="Linnane J.D."/>
            <person name="Pitts N.L."/>
            <person name="Mykles D.L."/>
            <person name="Maclea K.S."/>
        </authorList>
    </citation>
    <scope>NUCLEOTIDE SEQUENCE [LARGE SCALE GENOMIC DNA]</scope>
    <source>
        <strain evidence="7 8">ATCC 33336</strain>
    </source>
</reference>
<feature type="transmembrane region" description="Helical" evidence="6">
    <location>
        <begin position="236"/>
        <end position="255"/>
    </location>
</feature>
<evidence type="ECO:0000256" key="6">
    <source>
        <dbReference type="SAM" id="Phobius"/>
    </source>
</evidence>
<evidence type="ECO:0000313" key="8">
    <source>
        <dbReference type="Proteomes" id="UP000191418"/>
    </source>
</evidence>
<evidence type="ECO:0000256" key="5">
    <source>
        <dbReference type="ARBA" id="ARBA00023136"/>
    </source>
</evidence>
<evidence type="ECO:0000256" key="2">
    <source>
        <dbReference type="ARBA" id="ARBA00022475"/>
    </source>
</evidence>
<dbReference type="PANTHER" id="PTHR10010">
    <property type="entry name" value="SOLUTE CARRIER FAMILY 34 SODIUM PHOSPHATE , MEMBER 2-RELATED"/>
    <property type="match status" value="1"/>
</dbReference>
<keyword evidence="2" id="KW-1003">Cell membrane</keyword>
<proteinExistence type="predicted"/>
<keyword evidence="3 6" id="KW-0812">Transmembrane</keyword>
<keyword evidence="5 6" id="KW-0472">Membrane</keyword>
<dbReference type="EMBL" id="MTSM01000011">
    <property type="protein sequence ID" value="OPX55228.1"/>
    <property type="molecule type" value="Genomic_DNA"/>
</dbReference>
<dbReference type="NCBIfam" id="NF037997">
    <property type="entry name" value="Na_Pi_symport"/>
    <property type="match status" value="1"/>
</dbReference>
<feature type="transmembrane region" description="Helical" evidence="6">
    <location>
        <begin position="267"/>
        <end position="284"/>
    </location>
</feature>
<dbReference type="GO" id="GO:0005436">
    <property type="term" value="F:sodium:phosphate symporter activity"/>
    <property type="evidence" value="ECO:0007669"/>
    <property type="project" value="InterPro"/>
</dbReference>
<protein>
    <submittedName>
        <fullName evidence="7">Sodium:phosphate symporter</fullName>
    </submittedName>
</protein>
<dbReference type="RefSeq" id="WP_078745755.1">
    <property type="nucleotide sequence ID" value="NZ_FUXG01000014.1"/>
</dbReference>
<evidence type="ECO:0000256" key="1">
    <source>
        <dbReference type="ARBA" id="ARBA00004651"/>
    </source>
</evidence>
<keyword evidence="8" id="KW-1185">Reference proteome</keyword>
<comment type="subcellular location">
    <subcellularLocation>
        <location evidence="1">Cell membrane</location>
        <topology evidence="1">Multi-pass membrane protein</topology>
    </subcellularLocation>
</comment>
<evidence type="ECO:0000256" key="3">
    <source>
        <dbReference type="ARBA" id="ARBA00022692"/>
    </source>
</evidence>
<comment type="caution">
    <text evidence="7">The sequence shown here is derived from an EMBL/GenBank/DDBJ whole genome shotgun (WGS) entry which is preliminary data.</text>
</comment>
<sequence>MMQKFLLPFLFAILAYGFWISPDFKEISAGVAIFLFGMLALEEGFKAFTGGFLEKVLQKTTNKLWKSVSFGVISTTIMQSSSLVSVISISFISAGLISLAAGIGIVFGANLGTTTGAWLVAGLGLKVKISAYAMPMLVFGIVLIFQKSKELKGAGYVLAGLGFLFLGIHHMKEGFEAFKDNIDLTAYAVEGYAGVFLFTLIGLVATVVMQSSHATLVLIITALSAQQITYENALALAIGANVGTTITAVIGSLSANIQGRRLAGAHLIFNLVTGFVAILFIYQLTDLVDTVSHLLGIDTDNFTLKLAVFHTIFNTIGVALMLPFVSQLVTLLQKVLKEASRKDSTPIYLNDAAMSLPNTALAAVRMETLHLYDNAARIIAGGLSLKLEDIEGDRPLDEVIFKSRKVLPTDIDELYQNTVKSLYGDIVDFISRVQGDISPEQTEELFHLRAAGRDIVEAIKDTKHLQKNLSKYFLADNPYIQSEYNALRKRLASVMRTLHQVRHHSDDTATVLSLDALKVEMKEHDQRLGHELSGLIRQHLISAQISVSLMNDNTYAYDVAKNLVQMGEVLFSNGNLDQKQAERSVLLSEDEVEALANSHKEPL</sequence>
<feature type="transmembrane region" description="Helical" evidence="6">
    <location>
        <begin position="83"/>
        <end position="109"/>
    </location>
</feature>
<feature type="transmembrane region" description="Helical" evidence="6">
    <location>
        <begin position="27"/>
        <end position="45"/>
    </location>
</feature>
<evidence type="ECO:0000256" key="4">
    <source>
        <dbReference type="ARBA" id="ARBA00022989"/>
    </source>
</evidence>
<evidence type="ECO:0000313" key="7">
    <source>
        <dbReference type="EMBL" id="OPX55228.1"/>
    </source>
</evidence>
<keyword evidence="4 6" id="KW-1133">Transmembrane helix</keyword>
<dbReference type="OrthoDB" id="9763003at2"/>
<dbReference type="GO" id="GO:0044341">
    <property type="term" value="P:sodium-dependent phosphate transport"/>
    <property type="evidence" value="ECO:0007669"/>
    <property type="project" value="InterPro"/>
</dbReference>
<dbReference type="PANTHER" id="PTHR10010:SF46">
    <property type="entry name" value="SODIUM-DEPENDENT PHOSPHATE TRANSPORT PROTEIN 2B"/>
    <property type="match status" value="1"/>
</dbReference>
<feature type="transmembrane region" description="Helical" evidence="6">
    <location>
        <begin position="214"/>
        <end position="230"/>
    </location>
</feature>
<dbReference type="InterPro" id="IPR003841">
    <property type="entry name" value="Na/Pi_transpt"/>
</dbReference>
<organism evidence="7 8">
    <name type="scientific">Oceanospirillum multiglobuliferum</name>
    <dbReference type="NCBI Taxonomy" id="64969"/>
    <lineage>
        <taxon>Bacteria</taxon>
        <taxon>Pseudomonadati</taxon>
        <taxon>Pseudomonadota</taxon>
        <taxon>Gammaproteobacteria</taxon>
        <taxon>Oceanospirillales</taxon>
        <taxon>Oceanospirillaceae</taxon>
        <taxon>Oceanospirillum</taxon>
    </lineage>
</organism>
<dbReference type="Proteomes" id="UP000191418">
    <property type="component" value="Unassembled WGS sequence"/>
</dbReference>
<feature type="transmembrane region" description="Helical" evidence="6">
    <location>
        <begin position="153"/>
        <end position="171"/>
    </location>
</feature>
<name>A0A1T4R5I8_9GAMM</name>
<gene>
    <name evidence="7" type="ORF">BTE48_09835</name>
</gene>
<feature type="transmembrane region" description="Helical" evidence="6">
    <location>
        <begin position="129"/>
        <end position="146"/>
    </location>
</feature>
<feature type="transmembrane region" description="Helical" evidence="6">
    <location>
        <begin position="304"/>
        <end position="332"/>
    </location>
</feature>
<dbReference type="AlphaFoldDB" id="A0A1T4R5I8"/>